<dbReference type="Pfam" id="PF01797">
    <property type="entry name" value="Y1_Tnp"/>
    <property type="match status" value="1"/>
</dbReference>
<reference evidence="2 3" key="1">
    <citation type="journal article" date="2016" name="Nat. Commun.">
        <title>Thousands of microbial genomes shed light on interconnected biogeochemical processes in an aquifer system.</title>
        <authorList>
            <person name="Anantharaman K."/>
            <person name="Brown C.T."/>
            <person name="Hug L.A."/>
            <person name="Sharon I."/>
            <person name="Castelle C.J."/>
            <person name="Probst A.J."/>
            <person name="Thomas B.C."/>
            <person name="Singh A."/>
            <person name="Wilkins M.J."/>
            <person name="Karaoz U."/>
            <person name="Brodie E.L."/>
            <person name="Williams K.H."/>
            <person name="Hubbard S.S."/>
            <person name="Banfield J.F."/>
        </authorList>
    </citation>
    <scope>NUCLEOTIDE SEQUENCE [LARGE SCALE GENOMIC DNA]</scope>
</reference>
<dbReference type="GO" id="GO:0003677">
    <property type="term" value="F:DNA binding"/>
    <property type="evidence" value="ECO:0007669"/>
    <property type="project" value="InterPro"/>
</dbReference>
<dbReference type="Proteomes" id="UP000178636">
    <property type="component" value="Unassembled WGS sequence"/>
</dbReference>
<name>A0A1G2DFG7_9BACT</name>
<gene>
    <name evidence="2" type="ORF">A3C93_00500</name>
</gene>
<dbReference type="InterPro" id="IPR002686">
    <property type="entry name" value="Transposase_17"/>
</dbReference>
<dbReference type="PANTHER" id="PTHR34322:SF2">
    <property type="entry name" value="TRANSPOSASE IS200-LIKE DOMAIN-CONTAINING PROTEIN"/>
    <property type="match status" value="1"/>
</dbReference>
<accession>A0A1G2DFG7</accession>
<dbReference type="GO" id="GO:0006313">
    <property type="term" value="P:DNA transposition"/>
    <property type="evidence" value="ECO:0007669"/>
    <property type="project" value="InterPro"/>
</dbReference>
<evidence type="ECO:0000313" key="2">
    <source>
        <dbReference type="EMBL" id="OGZ12397.1"/>
    </source>
</evidence>
<dbReference type="PANTHER" id="PTHR34322">
    <property type="entry name" value="TRANSPOSASE, Y1_TNP DOMAIN-CONTAINING"/>
    <property type="match status" value="1"/>
</dbReference>
<evidence type="ECO:0000313" key="3">
    <source>
        <dbReference type="Proteomes" id="UP000178636"/>
    </source>
</evidence>
<proteinExistence type="predicted"/>
<sequence length="229" mass="27106">MERKISFAPGEYYHLYNRGVEQRIIFTDKKDHARFIALLRCCNTDETLNLQQHFKTGGTYEKLFQFPDKDRLVAIGAYCLMPNHFHILVRELIDGGVSRFMLKLGTAYSMYFNRKYSRKGRLFSGPFQARHVAEDNYLKYLYAYIHLNPVKIVEPKWREKGIMRRNDVRKFLAQYDFSSYQDYLGEHRVVSAVLSPSEFPGYFSEKRAFREHISDWLFYDEGAVSTEKG</sequence>
<dbReference type="STRING" id="1798664.A3C93_00500"/>
<organism evidence="2 3">
    <name type="scientific">Candidatus Lloydbacteria bacterium RIFCSPHIGHO2_02_FULL_54_17</name>
    <dbReference type="NCBI Taxonomy" id="1798664"/>
    <lineage>
        <taxon>Bacteria</taxon>
        <taxon>Candidatus Lloydiibacteriota</taxon>
    </lineage>
</organism>
<dbReference type="AlphaFoldDB" id="A0A1G2DFG7"/>
<feature type="domain" description="Transposase IS200-like" evidence="1">
    <location>
        <begin position="8"/>
        <end position="148"/>
    </location>
</feature>
<dbReference type="InterPro" id="IPR036515">
    <property type="entry name" value="Transposase_17_sf"/>
</dbReference>
<comment type="caution">
    <text evidence="2">The sequence shown here is derived from an EMBL/GenBank/DDBJ whole genome shotgun (WGS) entry which is preliminary data.</text>
</comment>
<dbReference type="EMBL" id="MHLO01000019">
    <property type="protein sequence ID" value="OGZ12397.1"/>
    <property type="molecule type" value="Genomic_DNA"/>
</dbReference>
<dbReference type="SUPFAM" id="SSF143422">
    <property type="entry name" value="Transposase IS200-like"/>
    <property type="match status" value="1"/>
</dbReference>
<dbReference type="GO" id="GO:0004803">
    <property type="term" value="F:transposase activity"/>
    <property type="evidence" value="ECO:0007669"/>
    <property type="project" value="InterPro"/>
</dbReference>
<evidence type="ECO:0000259" key="1">
    <source>
        <dbReference type="SMART" id="SM01321"/>
    </source>
</evidence>
<dbReference type="SMART" id="SM01321">
    <property type="entry name" value="Y1_Tnp"/>
    <property type="match status" value="1"/>
</dbReference>
<dbReference type="Gene3D" id="3.30.70.1290">
    <property type="entry name" value="Transposase IS200-like"/>
    <property type="match status" value="1"/>
</dbReference>
<protein>
    <recommendedName>
        <fullName evidence="1">Transposase IS200-like domain-containing protein</fullName>
    </recommendedName>
</protein>